<proteinExistence type="predicted"/>
<dbReference type="KEGG" id="bkr:AAFP32_15990"/>
<evidence type="ECO:0000313" key="2">
    <source>
        <dbReference type="EMBL" id="XBV89044.1"/>
    </source>
</evidence>
<name>A0AAU7UMM3_9MICO</name>
<evidence type="ECO:0000259" key="1">
    <source>
        <dbReference type="Pfam" id="PF05368"/>
    </source>
</evidence>
<dbReference type="InterPro" id="IPR051604">
    <property type="entry name" value="Ergot_Alk_Oxidoreductase"/>
</dbReference>
<dbReference type="RefSeq" id="WP_350269987.1">
    <property type="nucleotide sequence ID" value="NZ_CP158281.1"/>
</dbReference>
<feature type="domain" description="NmrA-like" evidence="1">
    <location>
        <begin position="48"/>
        <end position="244"/>
    </location>
</feature>
<dbReference type="InterPro" id="IPR008030">
    <property type="entry name" value="NmrA-like"/>
</dbReference>
<reference evidence="2" key="1">
    <citation type="submission" date="2024-06" db="EMBL/GenBank/DDBJ databases">
        <title>Brevibacterium koreense sp. nov., isolated from jogae-jeotgal, a Korean fermented seafood.</title>
        <authorList>
            <person name="Whon T.W."/>
            <person name="Nam S."/>
            <person name="Kim Y."/>
        </authorList>
    </citation>
    <scope>NUCLEOTIDE SEQUENCE</scope>
    <source>
        <strain evidence="2">CBA3109</strain>
    </source>
</reference>
<gene>
    <name evidence="2" type="ORF">AAFP32_15990</name>
</gene>
<protein>
    <submittedName>
        <fullName evidence="2">NmrA family NAD(P)-binding protein</fullName>
    </submittedName>
</protein>
<dbReference type="Gene3D" id="3.40.50.720">
    <property type="entry name" value="NAD(P)-binding Rossmann-like Domain"/>
    <property type="match status" value="1"/>
</dbReference>
<dbReference type="AlphaFoldDB" id="A0AAU7UMM3"/>
<dbReference type="PANTHER" id="PTHR43162">
    <property type="match status" value="1"/>
</dbReference>
<dbReference type="InterPro" id="IPR036291">
    <property type="entry name" value="NAD(P)-bd_dom_sf"/>
</dbReference>
<dbReference type="PANTHER" id="PTHR43162:SF1">
    <property type="entry name" value="PRESTALK A DIFFERENTIATION PROTEIN A"/>
    <property type="match status" value="1"/>
</dbReference>
<organism evidence="2">
    <name type="scientific">Brevibacterium koreense</name>
    <dbReference type="NCBI Taxonomy" id="3140787"/>
    <lineage>
        <taxon>Bacteria</taxon>
        <taxon>Bacillati</taxon>
        <taxon>Actinomycetota</taxon>
        <taxon>Actinomycetes</taxon>
        <taxon>Micrococcales</taxon>
        <taxon>Brevibacteriaceae</taxon>
        <taxon>Brevibacterium</taxon>
    </lineage>
</organism>
<sequence length="288" mass="30398">MNVTTPTRRIAIVSGTGKTGRAIAAAVRATGDEPVLLGRAELADPIVALQGSHAAYLMAPNLHSDELGFIEMLLDACRTTGVERIVYHSVAAPHAPSMPHHLAKAESEDRVRRSKLPFTIVQPCAYVDNLLPGLRGSDPVISVAYDPDAPFGFIGLADVGEAAARLLTTEDHLGASLELGGPQLVSIRDVARAAERALGAEVALKVTTPDVWAAAQEGKGADAGLDAREREWLTAMFDYYDRYGLPCGSVGIPAILGRAARSVEEVLADELSGIHAGNFDEDFPGSRG</sequence>
<accession>A0AAU7UMM3</accession>
<dbReference type="Pfam" id="PF05368">
    <property type="entry name" value="NmrA"/>
    <property type="match status" value="1"/>
</dbReference>
<dbReference type="SUPFAM" id="SSF51735">
    <property type="entry name" value="NAD(P)-binding Rossmann-fold domains"/>
    <property type="match status" value="1"/>
</dbReference>
<dbReference type="EMBL" id="CP158281">
    <property type="protein sequence ID" value="XBV89044.1"/>
    <property type="molecule type" value="Genomic_DNA"/>
</dbReference>